<feature type="transmembrane region" description="Helical" evidence="1">
    <location>
        <begin position="117"/>
        <end position="143"/>
    </location>
</feature>
<dbReference type="EMBL" id="FQXH01000008">
    <property type="protein sequence ID" value="SHH12734.1"/>
    <property type="molecule type" value="Genomic_DNA"/>
</dbReference>
<dbReference type="AlphaFoldDB" id="A0A1M5QET8"/>
<dbReference type="STRING" id="1123350.SAMN02744040_00906"/>
<reference evidence="3" key="1">
    <citation type="submission" date="2016-11" db="EMBL/GenBank/DDBJ databases">
        <authorList>
            <person name="Varghese N."/>
            <person name="Submissions S."/>
        </authorList>
    </citation>
    <scope>NUCLEOTIDE SEQUENCE [LARGE SCALE GENOMIC DNA]</scope>
    <source>
        <strain evidence="3">DSM 15285</strain>
    </source>
</reference>
<dbReference type="Proteomes" id="UP000242520">
    <property type="component" value="Unassembled WGS sequence"/>
</dbReference>
<sequence length="166" mass="19750">MLNDFLNLIYKEFIKSRVKNLKNTNSYSLKQKCSIELIAKLDDILCNIFKFILCMFIFIVLFKLNVYLGILILGGFILYKKIVNEEFEEEFKNKSLNFKYILNEILKDNTKLKMKSILVIVILLNFSTYTKFYLTILITLLIFTIKDIYSNIKNIPTKFFNEKFSK</sequence>
<keyword evidence="3" id="KW-1185">Reference proteome</keyword>
<feature type="transmembrane region" description="Helical" evidence="1">
    <location>
        <begin position="48"/>
        <end position="79"/>
    </location>
</feature>
<evidence type="ECO:0000313" key="2">
    <source>
        <dbReference type="EMBL" id="SHH12734.1"/>
    </source>
</evidence>
<dbReference type="RefSeq" id="WP_072724091.1">
    <property type="nucleotide sequence ID" value="NZ_FQXH01000008.1"/>
</dbReference>
<evidence type="ECO:0000256" key="1">
    <source>
        <dbReference type="SAM" id="Phobius"/>
    </source>
</evidence>
<gene>
    <name evidence="2" type="ORF">SAMN02744040_00906</name>
</gene>
<dbReference type="OrthoDB" id="9883457at2"/>
<evidence type="ECO:0000313" key="3">
    <source>
        <dbReference type="Proteomes" id="UP000242520"/>
    </source>
</evidence>
<keyword evidence="1" id="KW-0812">Transmembrane</keyword>
<keyword evidence="1" id="KW-0472">Membrane</keyword>
<name>A0A1M5QET8_9FIRM</name>
<accession>A0A1M5QET8</accession>
<keyword evidence="1" id="KW-1133">Transmembrane helix</keyword>
<protein>
    <submittedName>
        <fullName evidence="2">Uncharacterized protein</fullName>
    </submittedName>
</protein>
<organism evidence="2 3">
    <name type="scientific">Tepidibacter thalassicus DSM 15285</name>
    <dbReference type="NCBI Taxonomy" id="1123350"/>
    <lineage>
        <taxon>Bacteria</taxon>
        <taxon>Bacillati</taxon>
        <taxon>Bacillota</taxon>
        <taxon>Clostridia</taxon>
        <taxon>Peptostreptococcales</taxon>
        <taxon>Peptostreptococcaceae</taxon>
        <taxon>Tepidibacter</taxon>
    </lineage>
</organism>
<proteinExistence type="predicted"/>